<evidence type="ECO:0000313" key="2">
    <source>
        <dbReference type="Proteomes" id="UP000053989"/>
    </source>
</evidence>
<gene>
    <name evidence="1" type="ORF">SCLCIDRAFT_718843</name>
</gene>
<dbReference type="AlphaFoldDB" id="A0A0C3EAC4"/>
<organism evidence="1 2">
    <name type="scientific">Scleroderma citrinum Foug A</name>
    <dbReference type="NCBI Taxonomy" id="1036808"/>
    <lineage>
        <taxon>Eukaryota</taxon>
        <taxon>Fungi</taxon>
        <taxon>Dikarya</taxon>
        <taxon>Basidiomycota</taxon>
        <taxon>Agaricomycotina</taxon>
        <taxon>Agaricomycetes</taxon>
        <taxon>Agaricomycetidae</taxon>
        <taxon>Boletales</taxon>
        <taxon>Sclerodermatineae</taxon>
        <taxon>Sclerodermataceae</taxon>
        <taxon>Scleroderma</taxon>
    </lineage>
</organism>
<protein>
    <submittedName>
        <fullName evidence="1">Uncharacterized protein</fullName>
    </submittedName>
</protein>
<sequence>MFSDVRAPGKHYSKSLELLVLAFVKWPLFNLNFDSFLLSSSCFRLLAYHDSVVVECISHEVPSFNLPNPFSLWTLQRRFSKQPKSQLGGWTSSRPCNKYL</sequence>
<dbReference type="InParanoid" id="A0A0C3EAC4"/>
<evidence type="ECO:0000313" key="1">
    <source>
        <dbReference type="EMBL" id="KIM69660.1"/>
    </source>
</evidence>
<name>A0A0C3EAC4_9AGAM</name>
<dbReference type="EMBL" id="KN822006">
    <property type="protein sequence ID" value="KIM69660.1"/>
    <property type="molecule type" value="Genomic_DNA"/>
</dbReference>
<reference evidence="2" key="2">
    <citation type="submission" date="2015-01" db="EMBL/GenBank/DDBJ databases">
        <title>Evolutionary Origins and Diversification of the Mycorrhizal Mutualists.</title>
        <authorList>
            <consortium name="DOE Joint Genome Institute"/>
            <consortium name="Mycorrhizal Genomics Consortium"/>
            <person name="Kohler A."/>
            <person name="Kuo A."/>
            <person name="Nagy L.G."/>
            <person name="Floudas D."/>
            <person name="Copeland A."/>
            <person name="Barry K.W."/>
            <person name="Cichocki N."/>
            <person name="Veneault-Fourrey C."/>
            <person name="LaButti K."/>
            <person name="Lindquist E.A."/>
            <person name="Lipzen A."/>
            <person name="Lundell T."/>
            <person name="Morin E."/>
            <person name="Murat C."/>
            <person name="Riley R."/>
            <person name="Ohm R."/>
            <person name="Sun H."/>
            <person name="Tunlid A."/>
            <person name="Henrissat B."/>
            <person name="Grigoriev I.V."/>
            <person name="Hibbett D.S."/>
            <person name="Martin F."/>
        </authorList>
    </citation>
    <scope>NUCLEOTIDE SEQUENCE [LARGE SCALE GENOMIC DNA]</scope>
    <source>
        <strain evidence="2">Foug A</strain>
    </source>
</reference>
<keyword evidence="2" id="KW-1185">Reference proteome</keyword>
<accession>A0A0C3EAC4</accession>
<dbReference type="Proteomes" id="UP000053989">
    <property type="component" value="Unassembled WGS sequence"/>
</dbReference>
<reference evidence="1 2" key="1">
    <citation type="submission" date="2014-04" db="EMBL/GenBank/DDBJ databases">
        <authorList>
            <consortium name="DOE Joint Genome Institute"/>
            <person name="Kuo A."/>
            <person name="Kohler A."/>
            <person name="Nagy L.G."/>
            <person name="Floudas D."/>
            <person name="Copeland A."/>
            <person name="Barry K.W."/>
            <person name="Cichocki N."/>
            <person name="Veneault-Fourrey C."/>
            <person name="LaButti K."/>
            <person name="Lindquist E.A."/>
            <person name="Lipzen A."/>
            <person name="Lundell T."/>
            <person name="Morin E."/>
            <person name="Murat C."/>
            <person name="Sun H."/>
            <person name="Tunlid A."/>
            <person name="Henrissat B."/>
            <person name="Grigoriev I.V."/>
            <person name="Hibbett D.S."/>
            <person name="Martin F."/>
            <person name="Nordberg H.P."/>
            <person name="Cantor M.N."/>
            <person name="Hua S.X."/>
        </authorList>
    </citation>
    <scope>NUCLEOTIDE SEQUENCE [LARGE SCALE GENOMIC DNA]</scope>
    <source>
        <strain evidence="1 2">Foug A</strain>
    </source>
</reference>
<dbReference type="HOGENOM" id="CLU_2307714_0_0_1"/>
<proteinExistence type="predicted"/>